<dbReference type="AlphaFoldDB" id="A0A7Z0CIH1"/>
<dbReference type="Proteomes" id="UP000547973">
    <property type="component" value="Unassembled WGS sequence"/>
</dbReference>
<dbReference type="OrthoDB" id="129384at2"/>
<dbReference type="Gene3D" id="3.40.50.360">
    <property type="match status" value="1"/>
</dbReference>
<dbReference type="InterPro" id="IPR052200">
    <property type="entry name" value="Protoporphyrinogen_IX_DH"/>
</dbReference>
<gene>
    <name evidence="2" type="ORF">BKA03_002690</name>
</gene>
<keyword evidence="2" id="KW-0560">Oxidoreductase</keyword>
<evidence type="ECO:0000259" key="1">
    <source>
        <dbReference type="PROSITE" id="PS50902"/>
    </source>
</evidence>
<dbReference type="RefSeq" id="WP_062074375.1">
    <property type="nucleotide sequence ID" value="NZ_BBRC01000002.1"/>
</dbReference>
<dbReference type="PANTHER" id="PTHR38030">
    <property type="entry name" value="PROTOPORPHYRINOGEN IX DEHYDROGENASE [MENAQUINONE]"/>
    <property type="match status" value="1"/>
</dbReference>
<dbReference type="EC" id="1.3.5.3" evidence="2"/>
<dbReference type="PROSITE" id="PS50902">
    <property type="entry name" value="FLAVODOXIN_LIKE"/>
    <property type="match status" value="1"/>
</dbReference>
<dbReference type="SUPFAM" id="SSF52218">
    <property type="entry name" value="Flavoproteins"/>
    <property type="match status" value="1"/>
</dbReference>
<dbReference type="InterPro" id="IPR008254">
    <property type="entry name" value="Flavodoxin/NO_synth"/>
</dbReference>
<reference evidence="2 3" key="1">
    <citation type="submission" date="2020-07" db="EMBL/GenBank/DDBJ databases">
        <title>Sequencing the genomes of 1000 actinobacteria strains.</title>
        <authorList>
            <person name="Klenk H.-P."/>
        </authorList>
    </citation>
    <scope>NUCLEOTIDE SEQUENCE [LARGE SCALE GENOMIC DNA]</scope>
    <source>
        <strain evidence="2 3">DSM 19970</strain>
    </source>
</reference>
<protein>
    <submittedName>
        <fullName evidence="2">Menaquinone-dependent protoporphyrinogen oxidase</fullName>
        <ecNumber evidence="2">1.3.5.3</ecNumber>
    </submittedName>
</protein>
<proteinExistence type="predicted"/>
<dbReference type="GO" id="GO:0006783">
    <property type="term" value="P:heme biosynthetic process"/>
    <property type="evidence" value="ECO:0007669"/>
    <property type="project" value="TreeGrafter"/>
</dbReference>
<organism evidence="2 3">
    <name type="scientific">Demequina lutea</name>
    <dbReference type="NCBI Taxonomy" id="431489"/>
    <lineage>
        <taxon>Bacteria</taxon>
        <taxon>Bacillati</taxon>
        <taxon>Actinomycetota</taxon>
        <taxon>Actinomycetes</taxon>
        <taxon>Micrococcales</taxon>
        <taxon>Demequinaceae</taxon>
        <taxon>Demequina</taxon>
    </lineage>
</organism>
<dbReference type="InterPro" id="IPR026816">
    <property type="entry name" value="Flavodoxin_dom"/>
</dbReference>
<comment type="caution">
    <text evidence="2">The sequence shown here is derived from an EMBL/GenBank/DDBJ whole genome shotgun (WGS) entry which is preliminary data.</text>
</comment>
<feature type="domain" description="Flavodoxin-like" evidence="1">
    <location>
        <begin position="3"/>
        <end position="171"/>
    </location>
</feature>
<dbReference type="Pfam" id="PF12724">
    <property type="entry name" value="Flavodoxin_5"/>
    <property type="match status" value="1"/>
</dbReference>
<dbReference type="PANTHER" id="PTHR38030:SF2">
    <property type="entry name" value="PROTOPORPHYRINOGEN IX DEHYDROGENASE [QUINONE]"/>
    <property type="match status" value="1"/>
</dbReference>
<dbReference type="InterPro" id="IPR029039">
    <property type="entry name" value="Flavoprotein-like_sf"/>
</dbReference>
<dbReference type="GO" id="GO:0070819">
    <property type="term" value="F:menaquinone-dependent protoporphyrinogen oxidase activity"/>
    <property type="evidence" value="ECO:0007669"/>
    <property type="project" value="TreeGrafter"/>
</dbReference>
<dbReference type="GO" id="GO:0010181">
    <property type="term" value="F:FMN binding"/>
    <property type="evidence" value="ECO:0007669"/>
    <property type="project" value="InterPro"/>
</dbReference>
<name>A0A7Z0CIH1_9MICO</name>
<sequence>MNVLVAYSSRHGATAGIAEHIATHLGKAGVPATALSVDKVTDVEGYDAVVLGASTYMFRWQKEAVRFAREYAEHLAKHPLWLFSSGPIGTDLVNKQGVDALVASRPKEFDELVDLLHPVAEKVFFGAYDPTARPIGMSERLIRTMPAARDGLPAGDFRDWPAIEAWAQEIAAELKGEAASA</sequence>
<keyword evidence="3" id="KW-1185">Reference proteome</keyword>
<accession>A0A7Z0CIH1</accession>
<evidence type="ECO:0000313" key="3">
    <source>
        <dbReference type="Proteomes" id="UP000547973"/>
    </source>
</evidence>
<evidence type="ECO:0000313" key="2">
    <source>
        <dbReference type="EMBL" id="NYI42571.1"/>
    </source>
</evidence>
<dbReference type="EMBL" id="JACBZO010000001">
    <property type="protein sequence ID" value="NYI42571.1"/>
    <property type="molecule type" value="Genomic_DNA"/>
</dbReference>